<organism evidence="4">
    <name type="scientific">uncultured Thermomicrobiales bacterium</name>
    <dbReference type="NCBI Taxonomy" id="1645740"/>
    <lineage>
        <taxon>Bacteria</taxon>
        <taxon>Pseudomonadati</taxon>
        <taxon>Thermomicrobiota</taxon>
        <taxon>Thermomicrobia</taxon>
        <taxon>Thermomicrobiales</taxon>
        <taxon>environmental samples</taxon>
    </lineage>
</organism>
<dbReference type="SMART" id="SM01119">
    <property type="entry name" value="D-ser_dehydrat"/>
    <property type="match status" value="1"/>
</dbReference>
<dbReference type="Pfam" id="PF14031">
    <property type="entry name" value="D-ser_dehydrat"/>
    <property type="match status" value="1"/>
</dbReference>
<protein>
    <recommendedName>
        <fullName evidence="3">D-serine dehydratase-like domain-containing protein</fullName>
    </recommendedName>
</protein>
<dbReference type="GO" id="GO:0036088">
    <property type="term" value="P:D-serine catabolic process"/>
    <property type="evidence" value="ECO:0007669"/>
    <property type="project" value="TreeGrafter"/>
</dbReference>
<dbReference type="InterPro" id="IPR026956">
    <property type="entry name" value="D-ser_dehydrat-like_dom"/>
</dbReference>
<gene>
    <name evidence="4" type="ORF">AVDCRST_MAG43-1687</name>
</gene>
<dbReference type="GO" id="GO:0008721">
    <property type="term" value="F:D-serine ammonia-lyase activity"/>
    <property type="evidence" value="ECO:0007669"/>
    <property type="project" value="TreeGrafter"/>
</dbReference>
<comment type="similarity">
    <text evidence="1">Belongs to the DSD1 family.</text>
</comment>
<feature type="domain" description="D-serine dehydratase-like" evidence="3">
    <location>
        <begin position="259"/>
        <end position="347"/>
    </location>
</feature>
<keyword evidence="2" id="KW-0456">Lyase</keyword>
<dbReference type="AlphaFoldDB" id="A0A6J4UV64"/>
<dbReference type="PANTHER" id="PTHR28004:SF2">
    <property type="entry name" value="D-SERINE DEHYDRATASE"/>
    <property type="match status" value="1"/>
</dbReference>
<dbReference type="InterPro" id="IPR029066">
    <property type="entry name" value="PLP-binding_barrel"/>
</dbReference>
<sequence length="364" mass="37810">MVMSLVGLSVAELDTPTLLIDLDALEVNIASMAGTLQDRGVGWRPHAKAHKSPAVAHRLIAAGAHGITCAKLGEAEVYAASGIRDILVANQVVGPIKTGRLAYLALDADVIVAVDNIENVREIDAAAADAGSRPRVVIEVDSGMGRAGVSGVDSAVALAGDVSSLKNVRFAGVMAWEGHAVAIANAADREREIRAAVGRLIDAADTIRAAGIPVDIVSCGGTGTFLTASGIVGVTEVQAGGGIFGDAFYRRLDVPVQPALSLQVIVTSRPAPDRIVFDAGRKAIDPSNVPPEVVGIEGVCSVSLSAEHGTILLESGCDRPQVGELVRLNVGYSDQVVHLHEHLVVVREDRVVAVWPTLARGRLQ</sequence>
<evidence type="ECO:0000256" key="2">
    <source>
        <dbReference type="ARBA" id="ARBA00023239"/>
    </source>
</evidence>
<dbReference type="InterPro" id="IPR042208">
    <property type="entry name" value="D-ser_dehydrat-like_sf"/>
</dbReference>
<dbReference type="InterPro" id="IPR051466">
    <property type="entry name" value="D-amino_acid_metab_enzyme"/>
</dbReference>
<dbReference type="Pfam" id="PF01168">
    <property type="entry name" value="Ala_racemase_N"/>
    <property type="match status" value="1"/>
</dbReference>
<dbReference type="InterPro" id="IPR001608">
    <property type="entry name" value="Ala_racemase_N"/>
</dbReference>
<evidence type="ECO:0000256" key="1">
    <source>
        <dbReference type="ARBA" id="ARBA00005323"/>
    </source>
</evidence>
<proteinExistence type="inferred from homology"/>
<dbReference type="SUPFAM" id="SSF51419">
    <property type="entry name" value="PLP-binding barrel"/>
    <property type="match status" value="1"/>
</dbReference>
<dbReference type="Gene3D" id="2.40.37.20">
    <property type="entry name" value="D-serine dehydratase-like domain"/>
    <property type="match status" value="1"/>
</dbReference>
<evidence type="ECO:0000259" key="3">
    <source>
        <dbReference type="SMART" id="SM01119"/>
    </source>
</evidence>
<accession>A0A6J4UV64</accession>
<dbReference type="EMBL" id="CADCWI010000091">
    <property type="protein sequence ID" value="CAA9559430.1"/>
    <property type="molecule type" value="Genomic_DNA"/>
</dbReference>
<reference evidence="4" key="1">
    <citation type="submission" date="2020-02" db="EMBL/GenBank/DDBJ databases">
        <authorList>
            <person name="Meier V. D."/>
        </authorList>
    </citation>
    <scope>NUCLEOTIDE SEQUENCE</scope>
    <source>
        <strain evidence="4">AVDCRST_MAG43</strain>
    </source>
</reference>
<dbReference type="Gene3D" id="3.20.20.10">
    <property type="entry name" value="Alanine racemase"/>
    <property type="match status" value="1"/>
</dbReference>
<evidence type="ECO:0000313" key="4">
    <source>
        <dbReference type="EMBL" id="CAA9559430.1"/>
    </source>
</evidence>
<name>A0A6J4UV64_9BACT</name>
<dbReference type="PANTHER" id="PTHR28004">
    <property type="entry name" value="ZGC:162816-RELATED"/>
    <property type="match status" value="1"/>
</dbReference>